<organism evidence="1 2">
    <name type="scientific">Couchioplanes caeruleus subsp. caeruleus</name>
    <dbReference type="NCBI Taxonomy" id="56427"/>
    <lineage>
        <taxon>Bacteria</taxon>
        <taxon>Bacillati</taxon>
        <taxon>Actinomycetota</taxon>
        <taxon>Actinomycetes</taxon>
        <taxon>Micromonosporales</taxon>
        <taxon>Micromonosporaceae</taxon>
        <taxon>Couchioplanes</taxon>
    </lineage>
</organism>
<name>A0A1K0FHU4_9ACTN</name>
<dbReference type="AlphaFoldDB" id="A0A1K0FHU4"/>
<reference evidence="1 2" key="1">
    <citation type="submission" date="2016-09" db="EMBL/GenBank/DDBJ databases">
        <title>Couchioplanes caeruleus draft genome sequence.</title>
        <authorList>
            <person name="Sheehan J."/>
            <person name="Caffrey P."/>
        </authorList>
    </citation>
    <scope>NUCLEOTIDE SEQUENCE [LARGE SCALE GENOMIC DNA]</scope>
    <source>
        <strain evidence="1 2">DSM 43634</strain>
    </source>
</reference>
<accession>A0A1K0FHU4</accession>
<dbReference type="EMBL" id="MEIA01000221">
    <property type="protein sequence ID" value="OJF12405.1"/>
    <property type="molecule type" value="Genomic_DNA"/>
</dbReference>
<evidence type="ECO:0008006" key="3">
    <source>
        <dbReference type="Google" id="ProtNLM"/>
    </source>
</evidence>
<evidence type="ECO:0000313" key="1">
    <source>
        <dbReference type="EMBL" id="OJF12405.1"/>
    </source>
</evidence>
<gene>
    <name evidence="1" type="ORF">BG844_20800</name>
</gene>
<evidence type="ECO:0000313" key="2">
    <source>
        <dbReference type="Proteomes" id="UP000182486"/>
    </source>
</evidence>
<keyword evidence="2" id="KW-1185">Reference proteome</keyword>
<dbReference type="Proteomes" id="UP000182486">
    <property type="component" value="Unassembled WGS sequence"/>
</dbReference>
<proteinExistence type="predicted"/>
<sequence length="127" mass="13279">MPDGIQIDTGQVGEFAKGMRADADSGYASAAGRGALLHSHGVVFGANIPGDTVFQAKQRYAQALENTEANLRAYHQMAIIFAQVAESIARDFADVDMSSAAVQGRIDALIDGAIAQANKVIDEGRAA</sequence>
<protein>
    <recommendedName>
        <fullName evidence="3">Excreted virulence factor EspC (Type VII ESX diderm)</fullName>
    </recommendedName>
</protein>
<comment type="caution">
    <text evidence="1">The sequence shown here is derived from an EMBL/GenBank/DDBJ whole genome shotgun (WGS) entry which is preliminary data.</text>
</comment>